<reference evidence="1" key="1">
    <citation type="journal article" date="2020" name="mSystems">
        <title>Genome- and Community-Level Interaction Insights into Carbon Utilization and Element Cycling Functions of Hydrothermarchaeota in Hydrothermal Sediment.</title>
        <authorList>
            <person name="Zhou Z."/>
            <person name="Liu Y."/>
            <person name="Xu W."/>
            <person name="Pan J."/>
            <person name="Luo Z.H."/>
            <person name="Li M."/>
        </authorList>
    </citation>
    <scope>NUCLEOTIDE SEQUENCE [LARGE SCALE GENOMIC DNA]</scope>
    <source>
        <strain evidence="1">SpSt-243</strain>
    </source>
</reference>
<organism evidence="1">
    <name type="scientific">Agrobacterium albertimagni</name>
    <dbReference type="NCBI Taxonomy" id="147266"/>
    <lineage>
        <taxon>Bacteria</taxon>
        <taxon>Pseudomonadati</taxon>
        <taxon>Pseudomonadota</taxon>
        <taxon>Alphaproteobacteria</taxon>
        <taxon>Hyphomicrobiales</taxon>
        <taxon>Rhizobiaceae</taxon>
        <taxon>Rhizobium/Agrobacterium group</taxon>
        <taxon>Agrobacterium</taxon>
    </lineage>
</organism>
<dbReference type="EMBL" id="DSKI01000962">
    <property type="protein sequence ID" value="HEB45680.1"/>
    <property type="molecule type" value="Genomic_DNA"/>
</dbReference>
<accession>A0A7C1SZG6</accession>
<name>A0A7C1SZG6_9HYPH</name>
<sequence length="89" mass="10451">MIVASDRNEFMHVEAEMMSAIGRFMPGSEGIQHWLREVFSPQKRRRRFSVDELPEDLRRDVGLEAESDLLRGMEASQRRLLDRMRLGSM</sequence>
<dbReference type="AlphaFoldDB" id="A0A7C1SZG6"/>
<protein>
    <submittedName>
        <fullName evidence="1">Uncharacterized protein</fullName>
    </submittedName>
</protein>
<gene>
    <name evidence="1" type="ORF">ENP70_18760</name>
</gene>
<comment type="caution">
    <text evidence="1">The sequence shown here is derived from an EMBL/GenBank/DDBJ whole genome shotgun (WGS) entry which is preliminary data.</text>
</comment>
<proteinExistence type="predicted"/>
<evidence type="ECO:0000313" key="1">
    <source>
        <dbReference type="EMBL" id="HEB45680.1"/>
    </source>
</evidence>